<keyword evidence="5 9" id="KW-0833">Ubl conjugation pathway</keyword>
<comment type="similarity">
    <text evidence="3 9 12 13">Belongs to the peptidase C12 family.</text>
</comment>
<dbReference type="InterPro" id="IPR041507">
    <property type="entry name" value="UCH_C"/>
</dbReference>
<dbReference type="InterPro" id="IPR036959">
    <property type="entry name" value="Peptidase_C12_UCH_sf"/>
</dbReference>
<dbReference type="Pfam" id="PF18031">
    <property type="entry name" value="UCH_C"/>
    <property type="match status" value="1"/>
</dbReference>
<feature type="coiled-coil region" evidence="14">
    <location>
        <begin position="215"/>
        <end position="312"/>
    </location>
</feature>
<dbReference type="SUPFAM" id="SSF54001">
    <property type="entry name" value="Cysteine proteinases"/>
    <property type="match status" value="1"/>
</dbReference>
<sequence length="313" mass="35754">MSDSWTTIESDPGVFTELIESFGTKGVQVEEIYSLDKDTLASVAPVYGLIFLFKWNQDHRDRREVDHSNPNVFFASQVVNNACATQALLSILLNRPEVDLGEDLNTFKQFTKEFAPDMKGLAISNCESIRNAHNSFSRPEPFAVEDSKSSKPSQDVYHFISYVPIDGKLWELDGLKAGPINLGECTDENWLDKVCPVIMKRIEQYSQSEIRFNLLALIKNKMDLYRARIAELEAARGGDQSAMEVDGGGLDEEIAELRQRVAQEEEKRARWRDENIRRKHNYIPFLFNFLRILAEKKQLKALIEKAQELQSSS</sequence>
<evidence type="ECO:0000256" key="12">
    <source>
        <dbReference type="PROSITE-ProRule" id="PRU01393"/>
    </source>
</evidence>
<evidence type="ECO:0000256" key="13">
    <source>
        <dbReference type="RuleBase" id="RU361215"/>
    </source>
</evidence>
<evidence type="ECO:0000313" key="18">
    <source>
        <dbReference type="EMBL" id="WZN62362.1"/>
    </source>
</evidence>
<feature type="domain" description="UCH catalytic" evidence="15">
    <location>
        <begin position="4"/>
        <end position="219"/>
    </location>
</feature>
<dbReference type="PANTHER" id="PTHR10589">
    <property type="entry name" value="UBIQUITIN CARBOXYL-TERMINAL HYDROLASE"/>
    <property type="match status" value="1"/>
</dbReference>
<dbReference type="PRINTS" id="PR00707">
    <property type="entry name" value="UBCTHYDRLASE"/>
</dbReference>
<dbReference type="GO" id="GO:0016579">
    <property type="term" value="P:protein deubiquitination"/>
    <property type="evidence" value="ECO:0007669"/>
    <property type="project" value="InterPro"/>
</dbReference>
<organism evidence="16">
    <name type="scientific">Chloropicon roscoffensis</name>
    <dbReference type="NCBI Taxonomy" id="1461544"/>
    <lineage>
        <taxon>Eukaryota</taxon>
        <taxon>Viridiplantae</taxon>
        <taxon>Chlorophyta</taxon>
        <taxon>Chloropicophyceae</taxon>
        <taxon>Chloropicales</taxon>
        <taxon>Chloropicaceae</taxon>
        <taxon>Chloropicon</taxon>
    </lineage>
</organism>
<evidence type="ECO:0000256" key="2">
    <source>
        <dbReference type="ARBA" id="ARBA00004123"/>
    </source>
</evidence>
<feature type="site" description="Transition state stabilizer" evidence="12">
    <location>
        <position position="77"/>
    </location>
</feature>
<evidence type="ECO:0000256" key="4">
    <source>
        <dbReference type="ARBA" id="ARBA00022670"/>
    </source>
</evidence>
<dbReference type="GO" id="GO:0006511">
    <property type="term" value="P:ubiquitin-dependent protein catabolic process"/>
    <property type="evidence" value="ECO:0007669"/>
    <property type="project" value="UniProtKB-UniRule"/>
</dbReference>
<evidence type="ECO:0000256" key="3">
    <source>
        <dbReference type="ARBA" id="ARBA00009326"/>
    </source>
</evidence>
<evidence type="ECO:0000256" key="1">
    <source>
        <dbReference type="ARBA" id="ARBA00000707"/>
    </source>
</evidence>
<feature type="site" description="Important for enzyme activity" evidence="11 12">
    <location>
        <position position="173"/>
    </location>
</feature>
<evidence type="ECO:0000256" key="5">
    <source>
        <dbReference type="ARBA" id="ARBA00022786"/>
    </source>
</evidence>
<dbReference type="GO" id="GO:0005737">
    <property type="term" value="C:cytoplasm"/>
    <property type="evidence" value="ECO:0007669"/>
    <property type="project" value="TreeGrafter"/>
</dbReference>
<keyword evidence="19" id="KW-1185">Reference proteome</keyword>
<dbReference type="GO" id="GO:0005634">
    <property type="term" value="C:nucleus"/>
    <property type="evidence" value="ECO:0007669"/>
    <property type="project" value="UniProtKB-SubCell"/>
</dbReference>
<evidence type="ECO:0000313" key="16">
    <source>
        <dbReference type="EMBL" id="CAE0190116.1"/>
    </source>
</evidence>
<dbReference type="EC" id="3.4.19.12" evidence="9 13"/>
<reference evidence="18 19" key="2">
    <citation type="submission" date="2024-03" db="EMBL/GenBank/DDBJ databases">
        <title>Complete genome sequence of the green alga Chloropicon roscoffensis RCC1871.</title>
        <authorList>
            <person name="Lemieux C."/>
            <person name="Pombert J.-F."/>
            <person name="Otis C."/>
            <person name="Turmel M."/>
        </authorList>
    </citation>
    <scope>NUCLEOTIDE SEQUENCE [LARGE SCALE GENOMIC DNA]</scope>
    <source>
        <strain evidence="18 19">RCC1871</strain>
    </source>
</reference>
<dbReference type="PROSITE" id="PS52048">
    <property type="entry name" value="UCH_DOMAIN"/>
    <property type="match status" value="1"/>
</dbReference>
<dbReference type="PROSITE" id="PS52049">
    <property type="entry name" value="ULD"/>
    <property type="match status" value="1"/>
</dbReference>
<dbReference type="EMBL" id="HBHZ01004174">
    <property type="protein sequence ID" value="CAE0190117.1"/>
    <property type="molecule type" value="Transcribed_RNA"/>
</dbReference>
<feature type="active site" description="Nucleophile" evidence="10 12">
    <location>
        <position position="83"/>
    </location>
</feature>
<comment type="catalytic activity">
    <reaction evidence="1 9 12 13">
        <text>Thiol-dependent hydrolysis of ester, thioester, amide, peptide and isopeptide bonds formed by the C-terminal Gly of ubiquitin (a 76-residue protein attached to proteins as an intracellular targeting signal).</text>
        <dbReference type="EC" id="3.4.19.12"/>
    </reaction>
</comment>
<feature type="active site" description="Proton donor" evidence="10 12">
    <location>
        <position position="158"/>
    </location>
</feature>
<keyword evidence="14" id="KW-0175">Coiled coil</keyword>
<dbReference type="EMBL" id="HBHZ01004173">
    <property type="protein sequence ID" value="CAE0190116.1"/>
    <property type="molecule type" value="Transcribed_RNA"/>
</dbReference>
<evidence type="ECO:0000313" key="19">
    <source>
        <dbReference type="Proteomes" id="UP001472866"/>
    </source>
</evidence>
<evidence type="ECO:0000256" key="11">
    <source>
        <dbReference type="PIRSR" id="PIRSR038120-2"/>
    </source>
</evidence>
<evidence type="ECO:0000256" key="7">
    <source>
        <dbReference type="ARBA" id="ARBA00022807"/>
    </source>
</evidence>
<keyword evidence="8" id="KW-0539">Nucleus</keyword>
<comment type="subcellular location">
    <subcellularLocation>
        <location evidence="2">Nucleus</location>
    </subcellularLocation>
</comment>
<gene>
    <name evidence="16" type="ORF">CROS1456_LOCUS3205</name>
    <name evidence="17" type="ORF">CROS1456_LOCUS3206</name>
    <name evidence="18" type="ORF">HKI87_05g38980</name>
</gene>
<evidence type="ECO:0000256" key="14">
    <source>
        <dbReference type="SAM" id="Coils"/>
    </source>
</evidence>
<dbReference type="Gene3D" id="1.20.58.860">
    <property type="match status" value="1"/>
</dbReference>
<evidence type="ECO:0000256" key="8">
    <source>
        <dbReference type="ARBA" id="ARBA00023242"/>
    </source>
</evidence>
<reference evidence="16" key="1">
    <citation type="submission" date="2021-01" db="EMBL/GenBank/DDBJ databases">
        <authorList>
            <person name="Corre E."/>
            <person name="Pelletier E."/>
            <person name="Niang G."/>
            <person name="Scheremetjew M."/>
            <person name="Finn R."/>
            <person name="Kale V."/>
            <person name="Holt S."/>
            <person name="Cochrane G."/>
            <person name="Meng A."/>
            <person name="Brown T."/>
            <person name="Cohen L."/>
        </authorList>
    </citation>
    <scope>NUCLEOTIDE SEQUENCE</scope>
    <source>
        <strain evidence="16">RCC1871</strain>
    </source>
</reference>
<evidence type="ECO:0000256" key="6">
    <source>
        <dbReference type="ARBA" id="ARBA00022801"/>
    </source>
</evidence>
<keyword evidence="6 9" id="KW-0378">Hydrolase</keyword>
<dbReference type="PIRSF" id="PIRSF038120">
    <property type="entry name" value="Ubiquitinyl_hydrolase_UCH37"/>
    <property type="match status" value="1"/>
</dbReference>
<dbReference type="GO" id="GO:0004843">
    <property type="term" value="F:cysteine-type deubiquitinase activity"/>
    <property type="evidence" value="ECO:0007669"/>
    <property type="project" value="UniProtKB-UniRule"/>
</dbReference>
<keyword evidence="4 9" id="KW-0645">Protease</keyword>
<dbReference type="InterPro" id="IPR001578">
    <property type="entry name" value="Peptidase_C12_UCH"/>
</dbReference>
<evidence type="ECO:0000256" key="9">
    <source>
        <dbReference type="PIRNR" id="PIRNR038120"/>
    </source>
</evidence>
<evidence type="ECO:0000259" key="15">
    <source>
        <dbReference type="PROSITE" id="PS52048"/>
    </source>
</evidence>
<dbReference type="PANTHER" id="PTHR10589:SF16">
    <property type="entry name" value="UBIQUITIN CARBOXYL-TERMINAL HYDROLASE ISOZYME L5"/>
    <property type="match status" value="1"/>
</dbReference>
<dbReference type="CDD" id="cd09617">
    <property type="entry name" value="Peptidase_C12_UCH37_BAP1"/>
    <property type="match status" value="1"/>
</dbReference>
<dbReference type="FunFam" id="3.40.532.10:FF:000003">
    <property type="entry name" value="Ubiquitin carboxyl-terminal hydrolase"/>
    <property type="match status" value="1"/>
</dbReference>
<keyword evidence="7 9" id="KW-0788">Thiol protease</keyword>
<dbReference type="InterPro" id="IPR017390">
    <property type="entry name" value="Ubiquitinyl_hydrolase_UCH37"/>
</dbReference>
<evidence type="ECO:0000256" key="10">
    <source>
        <dbReference type="PIRSR" id="PIRSR038120-1"/>
    </source>
</evidence>
<protein>
    <recommendedName>
        <fullName evidence="9 13">Ubiquitin carboxyl-terminal hydrolase</fullName>
        <ecNumber evidence="9 13">3.4.19.12</ecNumber>
    </recommendedName>
</protein>
<dbReference type="InterPro" id="IPR038765">
    <property type="entry name" value="Papain-like_cys_pep_sf"/>
</dbReference>
<dbReference type="Pfam" id="PF01088">
    <property type="entry name" value="Peptidase_C12"/>
    <property type="match status" value="1"/>
</dbReference>
<name>A0A7S3FR57_9CHLO</name>
<dbReference type="EMBL" id="CP151505">
    <property type="protein sequence ID" value="WZN62362.1"/>
    <property type="molecule type" value="Genomic_DNA"/>
</dbReference>
<evidence type="ECO:0000313" key="17">
    <source>
        <dbReference type="EMBL" id="CAE0190117.1"/>
    </source>
</evidence>
<accession>A0A7S3FR57</accession>
<dbReference type="Proteomes" id="UP001472866">
    <property type="component" value="Chromosome 05"/>
</dbReference>
<proteinExistence type="inferred from homology"/>
<dbReference type="AlphaFoldDB" id="A0A7S3FR57"/>
<dbReference type="Gene3D" id="3.40.532.10">
    <property type="entry name" value="Peptidase C12, ubiquitin carboxyl-terminal hydrolase"/>
    <property type="match status" value="1"/>
</dbReference>